<dbReference type="EMBL" id="JASBWU010000022">
    <property type="protein sequence ID" value="KAJ9113186.1"/>
    <property type="molecule type" value="Genomic_DNA"/>
</dbReference>
<keyword evidence="2" id="KW-1185">Reference proteome</keyword>
<evidence type="ECO:0000313" key="2">
    <source>
        <dbReference type="Proteomes" id="UP001243375"/>
    </source>
</evidence>
<sequence>MARPTTPGDRTVLVTSHGAYILTLLRQLVSDSQHGGLAYEVLGQAAQHHPFRHCANTSIAVVKIDAHGHGVVERFNDHVHLGKGAGKIESQDVAA</sequence>
<protein>
    <submittedName>
        <fullName evidence="1">Uncharacterized protein</fullName>
    </submittedName>
</protein>
<evidence type="ECO:0000313" key="1">
    <source>
        <dbReference type="EMBL" id="KAJ9113186.1"/>
    </source>
</evidence>
<dbReference type="Proteomes" id="UP001243375">
    <property type="component" value="Unassembled WGS sequence"/>
</dbReference>
<reference evidence="1" key="1">
    <citation type="submission" date="2023-04" db="EMBL/GenBank/DDBJ databases">
        <title>Draft Genome sequencing of Naganishia species isolated from polar environments using Oxford Nanopore Technology.</title>
        <authorList>
            <person name="Leo P."/>
            <person name="Venkateswaran K."/>
        </authorList>
    </citation>
    <scope>NUCLEOTIDE SEQUENCE</scope>
    <source>
        <strain evidence="1">MNA-CCFEE 5425</strain>
    </source>
</reference>
<comment type="caution">
    <text evidence="1">The sequence shown here is derived from an EMBL/GenBank/DDBJ whole genome shotgun (WGS) entry which is preliminary data.</text>
</comment>
<organism evidence="1 2">
    <name type="scientific">Naganishia vaughanmartiniae</name>
    <dbReference type="NCBI Taxonomy" id="1424756"/>
    <lineage>
        <taxon>Eukaryota</taxon>
        <taxon>Fungi</taxon>
        <taxon>Dikarya</taxon>
        <taxon>Basidiomycota</taxon>
        <taxon>Agaricomycotina</taxon>
        <taxon>Tremellomycetes</taxon>
        <taxon>Filobasidiales</taxon>
        <taxon>Filobasidiaceae</taxon>
        <taxon>Naganishia</taxon>
    </lineage>
</organism>
<name>A0ACC2WQS8_9TREE</name>
<gene>
    <name evidence="1" type="ORF">QFC22_006025</name>
</gene>
<accession>A0ACC2WQS8</accession>
<proteinExistence type="predicted"/>